<protein>
    <submittedName>
        <fullName evidence="2">Uncharacterized protein</fullName>
    </submittedName>
</protein>
<dbReference type="AlphaFoldDB" id="A0A8H5F9T4"/>
<feature type="transmembrane region" description="Helical" evidence="1">
    <location>
        <begin position="49"/>
        <end position="67"/>
    </location>
</feature>
<evidence type="ECO:0000313" key="3">
    <source>
        <dbReference type="Proteomes" id="UP000559256"/>
    </source>
</evidence>
<proteinExistence type="predicted"/>
<keyword evidence="1" id="KW-0812">Transmembrane</keyword>
<accession>A0A8H5F9T4</accession>
<reference evidence="2 3" key="1">
    <citation type="journal article" date="2020" name="ISME J.">
        <title>Uncovering the hidden diversity of litter-decomposition mechanisms in mushroom-forming fungi.</title>
        <authorList>
            <person name="Floudas D."/>
            <person name="Bentzer J."/>
            <person name="Ahren D."/>
            <person name="Johansson T."/>
            <person name="Persson P."/>
            <person name="Tunlid A."/>
        </authorList>
    </citation>
    <scope>NUCLEOTIDE SEQUENCE [LARGE SCALE GENOMIC DNA]</scope>
    <source>
        <strain evidence="2 3">CBS 291.85</strain>
    </source>
</reference>
<dbReference type="Proteomes" id="UP000559256">
    <property type="component" value="Unassembled WGS sequence"/>
</dbReference>
<sequence length="327" mass="35403">MIDPQLLFERCLYIGNILAGIIYGLEVYIAFHTIHLLARGHHTQSTSRLLLIVYISLLILSQTLALASQAGAGQLMWVEHRDFPGGPVAYFNSTGSSWNNLGGTVFVLLTNFMGDAFLLYRCYIICDSNALIVALPFLMFLGSAAMGIVALVQSAIPGSGIFAQQSVNFVIPWVSLTAGLNVILTALICVRLLITRRDLLRAEVTEIKVYTSLVAILVESALPFSILGIIFAALLGKAVTVYVVLSVFWGGYAGLAPLLIIHRVALGKAWSKKTMTDVDSSRLIFATNTTNDSTLGVVSDLNETCTADLSRTTLRSEPGTRISDSRV</sequence>
<feature type="transmembrane region" description="Helical" evidence="1">
    <location>
        <begin position="101"/>
        <end position="120"/>
    </location>
</feature>
<feature type="transmembrane region" description="Helical" evidence="1">
    <location>
        <begin position="214"/>
        <end position="235"/>
    </location>
</feature>
<evidence type="ECO:0000313" key="2">
    <source>
        <dbReference type="EMBL" id="KAF5329110.1"/>
    </source>
</evidence>
<comment type="caution">
    <text evidence="2">The sequence shown here is derived from an EMBL/GenBank/DDBJ whole genome shotgun (WGS) entry which is preliminary data.</text>
</comment>
<dbReference type="OrthoDB" id="3351617at2759"/>
<feature type="transmembrane region" description="Helical" evidence="1">
    <location>
        <begin position="173"/>
        <end position="194"/>
    </location>
</feature>
<keyword evidence="1" id="KW-1133">Transmembrane helix</keyword>
<organism evidence="2 3">
    <name type="scientific">Tetrapyrgos nigripes</name>
    <dbReference type="NCBI Taxonomy" id="182062"/>
    <lineage>
        <taxon>Eukaryota</taxon>
        <taxon>Fungi</taxon>
        <taxon>Dikarya</taxon>
        <taxon>Basidiomycota</taxon>
        <taxon>Agaricomycotina</taxon>
        <taxon>Agaricomycetes</taxon>
        <taxon>Agaricomycetidae</taxon>
        <taxon>Agaricales</taxon>
        <taxon>Marasmiineae</taxon>
        <taxon>Marasmiaceae</taxon>
        <taxon>Tetrapyrgos</taxon>
    </lineage>
</organism>
<keyword evidence="3" id="KW-1185">Reference proteome</keyword>
<dbReference type="EMBL" id="JAACJM010000346">
    <property type="protein sequence ID" value="KAF5329110.1"/>
    <property type="molecule type" value="Genomic_DNA"/>
</dbReference>
<name>A0A8H5F9T4_9AGAR</name>
<feature type="transmembrane region" description="Helical" evidence="1">
    <location>
        <begin position="12"/>
        <end position="37"/>
    </location>
</feature>
<gene>
    <name evidence="2" type="ORF">D9758_017949</name>
</gene>
<keyword evidence="1" id="KW-0472">Membrane</keyword>
<feature type="transmembrane region" description="Helical" evidence="1">
    <location>
        <begin position="241"/>
        <end position="266"/>
    </location>
</feature>
<feature type="transmembrane region" description="Helical" evidence="1">
    <location>
        <begin position="132"/>
        <end position="153"/>
    </location>
</feature>
<evidence type="ECO:0000256" key="1">
    <source>
        <dbReference type="SAM" id="Phobius"/>
    </source>
</evidence>